<feature type="compositionally biased region" description="Basic and acidic residues" evidence="4">
    <location>
        <begin position="193"/>
        <end position="203"/>
    </location>
</feature>
<organism evidence="5 6">
    <name type="scientific">Panicum miliaceum</name>
    <name type="common">Proso millet</name>
    <name type="synonym">Broomcorn millet</name>
    <dbReference type="NCBI Taxonomy" id="4540"/>
    <lineage>
        <taxon>Eukaryota</taxon>
        <taxon>Viridiplantae</taxon>
        <taxon>Streptophyta</taxon>
        <taxon>Embryophyta</taxon>
        <taxon>Tracheophyta</taxon>
        <taxon>Spermatophyta</taxon>
        <taxon>Magnoliopsida</taxon>
        <taxon>Liliopsida</taxon>
        <taxon>Poales</taxon>
        <taxon>Poaceae</taxon>
        <taxon>PACMAD clade</taxon>
        <taxon>Panicoideae</taxon>
        <taxon>Panicodae</taxon>
        <taxon>Paniceae</taxon>
        <taxon>Panicinae</taxon>
        <taxon>Panicum</taxon>
        <taxon>Panicum sect. Panicum</taxon>
    </lineage>
</organism>
<evidence type="ECO:0000256" key="2">
    <source>
        <dbReference type="ARBA" id="ARBA00011513"/>
    </source>
</evidence>
<dbReference type="STRING" id="4540.A0A3L6QX45"/>
<dbReference type="OrthoDB" id="5971719at2759"/>
<evidence type="ECO:0000256" key="4">
    <source>
        <dbReference type="SAM" id="MobiDB-lite"/>
    </source>
</evidence>
<comment type="function">
    <text evidence="3">Involved in regulation of actin and microtubule organization. Part of a WAVE complex that activates the Arp2/3 complex.</text>
</comment>
<keyword evidence="6" id="KW-1185">Reference proteome</keyword>
<feature type="region of interest" description="Disordered" evidence="4">
    <location>
        <begin position="1"/>
        <end position="28"/>
    </location>
</feature>
<evidence type="ECO:0008006" key="7">
    <source>
        <dbReference type="Google" id="ProtNLM"/>
    </source>
</evidence>
<protein>
    <recommendedName>
        <fullName evidence="7">Protein ABIL1</fullName>
    </recommendedName>
</protein>
<dbReference type="AlphaFoldDB" id="A0A3L6QX45"/>
<evidence type="ECO:0000313" key="5">
    <source>
        <dbReference type="EMBL" id="RLM91316.1"/>
    </source>
</evidence>
<comment type="caution">
    <text evidence="5">The sequence shown here is derived from an EMBL/GenBank/DDBJ whole genome shotgun (WGS) entry which is preliminary data.</text>
</comment>
<proteinExistence type="inferred from homology"/>
<dbReference type="Proteomes" id="UP000275267">
    <property type="component" value="Unassembled WGS sequence"/>
</dbReference>
<dbReference type="PANTHER" id="PTHR10460:SF0">
    <property type="entry name" value="ABELSON INTERACTING PROTEIN, ISOFORM D"/>
    <property type="match status" value="1"/>
</dbReference>
<evidence type="ECO:0000256" key="3">
    <source>
        <dbReference type="ARBA" id="ARBA00025223"/>
    </source>
</evidence>
<accession>A0A3L6QX45</accession>
<comment type="subunit">
    <text evidence="2">Binds SCAR.</text>
</comment>
<dbReference type="EMBL" id="PQIB02000010">
    <property type="protein sequence ID" value="RLM91316.1"/>
    <property type="molecule type" value="Genomic_DNA"/>
</dbReference>
<dbReference type="Gene3D" id="6.10.140.1620">
    <property type="match status" value="1"/>
</dbReference>
<comment type="similarity">
    <text evidence="1">Belongs to the ABI family.</text>
</comment>
<evidence type="ECO:0000256" key="1">
    <source>
        <dbReference type="ARBA" id="ARBA00010020"/>
    </source>
</evidence>
<feature type="compositionally biased region" description="Low complexity" evidence="4">
    <location>
        <begin position="9"/>
        <end position="22"/>
    </location>
</feature>
<evidence type="ECO:0000313" key="6">
    <source>
        <dbReference type="Proteomes" id="UP000275267"/>
    </source>
</evidence>
<reference evidence="6" key="1">
    <citation type="journal article" date="2019" name="Nat. Commun.">
        <title>The genome of broomcorn millet.</title>
        <authorList>
            <person name="Zou C."/>
            <person name="Miki D."/>
            <person name="Li D."/>
            <person name="Tang Q."/>
            <person name="Xiao L."/>
            <person name="Rajput S."/>
            <person name="Deng P."/>
            <person name="Jia W."/>
            <person name="Huang R."/>
            <person name="Zhang M."/>
            <person name="Sun Y."/>
            <person name="Hu J."/>
            <person name="Fu X."/>
            <person name="Schnable P.S."/>
            <person name="Li F."/>
            <person name="Zhang H."/>
            <person name="Feng B."/>
            <person name="Zhu X."/>
            <person name="Liu R."/>
            <person name="Schnable J.C."/>
            <person name="Zhu J.-K."/>
            <person name="Zhang H."/>
        </authorList>
    </citation>
    <scope>NUCLEOTIDE SEQUENCE [LARGE SCALE GENOMIC DNA]</scope>
</reference>
<sequence>MQQHEPWRPGAEPAGAGAGPAPTTVDEASMERSKSFVKALQELKNLRPQLYSASEYCEKSYLHSEQKQIKTRRVRNSLIHFPVLLDITVLDNLKDYAVRALVNAVDHLGTVAYKLTDLYEQQASEISTLELKVACLNQQVLTCQTYTDKEGLRQQQMTGAARRLHKHYIIPLLRVLKMIPPAEKTLQWHLVSEKNSKTNRPDQSEFALGETKTTKPSSSGLRLLGKEPSASPLSKHVQSNMTSLDIVSVSVKISKNEKCLCSLINGKPAVCYSHTNMEVLRAWKKLCIHVVDCIWILYISAQEMNLF</sequence>
<dbReference type="PANTHER" id="PTHR10460">
    <property type="entry name" value="ABL INTERACTOR FAMILY MEMBER"/>
    <property type="match status" value="1"/>
</dbReference>
<feature type="region of interest" description="Disordered" evidence="4">
    <location>
        <begin position="193"/>
        <end position="236"/>
    </location>
</feature>
<dbReference type="InterPro" id="IPR028457">
    <property type="entry name" value="ABI"/>
</dbReference>
<gene>
    <name evidence="5" type="ORF">C2845_PM08G19330</name>
</gene>
<name>A0A3L6QX45_PANMI</name>